<gene>
    <name evidence="2" type="ORF">GSMUA_28820.1</name>
</gene>
<proteinExistence type="predicted"/>
<dbReference type="Gramene" id="Ma07_t25640.1">
    <property type="protein sequence ID" value="Ma07_p25640.1"/>
    <property type="gene ID" value="Ma07_g25640"/>
</dbReference>
<dbReference type="AlphaFoldDB" id="A0A804JZT6"/>
<reference evidence="3" key="2">
    <citation type="submission" date="2021-05" db="UniProtKB">
        <authorList>
            <consortium name="EnsemblPlants"/>
        </authorList>
    </citation>
    <scope>IDENTIFICATION</scope>
    <source>
        <strain evidence="3">subsp. malaccensis</strain>
    </source>
</reference>
<name>A0A804JZT6_MUSAM</name>
<keyword evidence="1" id="KW-0472">Membrane</keyword>
<accession>A0A804JZT6</accession>
<sequence length="152" mass="16875">MVVVKPMGEKRGPALAMDRKVDPVNLLPSADTAHYNVVAILTIPPLVLALFFFLRYRDPPAFTVPERERERERGMACQKLNAVLLLCTLLVVSHLGRSEAGQNCFCECMKKCIPVGMLSLEECAKECDEACRKLGFDGEPRGGMEFCRKLGS</sequence>
<reference evidence="2" key="1">
    <citation type="submission" date="2021-03" db="EMBL/GenBank/DDBJ databases">
        <authorList>
            <consortium name="Genoscope - CEA"/>
            <person name="William W."/>
        </authorList>
    </citation>
    <scope>NUCLEOTIDE SEQUENCE</scope>
    <source>
        <strain evidence="2">Doubled-haploid Pahang</strain>
    </source>
</reference>
<protein>
    <submittedName>
        <fullName evidence="2">(wild Malaysian banana) hypothetical protein</fullName>
    </submittedName>
</protein>
<evidence type="ECO:0000313" key="2">
    <source>
        <dbReference type="EMBL" id="CAG1857756.1"/>
    </source>
</evidence>
<dbReference type="EnsemblPlants" id="Ma07_t25640.1">
    <property type="protein sequence ID" value="Ma07_p25640.1"/>
    <property type="gene ID" value="Ma07_g25640"/>
</dbReference>
<organism evidence="3 4">
    <name type="scientific">Musa acuminata subsp. malaccensis</name>
    <name type="common">Wild banana</name>
    <name type="synonym">Musa malaccensis</name>
    <dbReference type="NCBI Taxonomy" id="214687"/>
    <lineage>
        <taxon>Eukaryota</taxon>
        <taxon>Viridiplantae</taxon>
        <taxon>Streptophyta</taxon>
        <taxon>Embryophyta</taxon>
        <taxon>Tracheophyta</taxon>
        <taxon>Spermatophyta</taxon>
        <taxon>Magnoliopsida</taxon>
        <taxon>Liliopsida</taxon>
        <taxon>Zingiberales</taxon>
        <taxon>Musaceae</taxon>
        <taxon>Musa</taxon>
    </lineage>
</organism>
<keyword evidence="1" id="KW-0812">Transmembrane</keyword>
<dbReference type="EMBL" id="HG996473">
    <property type="protein sequence ID" value="CAG1857756.1"/>
    <property type="molecule type" value="Genomic_DNA"/>
</dbReference>
<feature type="transmembrane region" description="Helical" evidence="1">
    <location>
        <begin position="33"/>
        <end position="54"/>
    </location>
</feature>
<evidence type="ECO:0000256" key="1">
    <source>
        <dbReference type="SAM" id="Phobius"/>
    </source>
</evidence>
<keyword evidence="1" id="KW-1133">Transmembrane helix</keyword>
<evidence type="ECO:0000313" key="4">
    <source>
        <dbReference type="Proteomes" id="UP000012960"/>
    </source>
</evidence>
<dbReference type="Proteomes" id="UP000012960">
    <property type="component" value="Unplaced"/>
</dbReference>
<keyword evidence="4" id="KW-1185">Reference proteome</keyword>
<dbReference type="InParanoid" id="A0A804JZT6"/>
<evidence type="ECO:0000313" key="3">
    <source>
        <dbReference type="EnsemblPlants" id="Ma07_p25640.1"/>
    </source>
</evidence>